<dbReference type="Proteomes" id="UP001140453">
    <property type="component" value="Unassembled WGS sequence"/>
</dbReference>
<gene>
    <name evidence="1" type="ORF">N0V93_002623</name>
</gene>
<dbReference type="EMBL" id="JAPEVB010000002">
    <property type="protein sequence ID" value="KAJ4393413.1"/>
    <property type="molecule type" value="Genomic_DNA"/>
</dbReference>
<comment type="caution">
    <text evidence="1">The sequence shown here is derived from an EMBL/GenBank/DDBJ whole genome shotgun (WGS) entry which is preliminary data.</text>
</comment>
<dbReference type="OrthoDB" id="4658887at2759"/>
<sequence>MTQQRRTIEEFGIVRREEESHYLYEYTYLVPFAGPMTQDTEWTSRQIHHPNNTDPWGLHQYAINNVKKVYVLFSAFLLSVRKEEGRKTRMRLWQMIVANWIDAGNPPGSLRYLGVSMITNIEVRELLALEWQHQIDRGQQSFGTLHQRMLTVTRGNSSNTWSHNTFVRSGLRVAESLSSAKETLTLDKVHLIRIPEPEGGFVLWNLVLEFKSGDAERGNYREKLIRRLLPMITQSLEDKEEERQVACK</sequence>
<keyword evidence="2" id="KW-1185">Reference proteome</keyword>
<evidence type="ECO:0000313" key="1">
    <source>
        <dbReference type="EMBL" id="KAJ4393413.1"/>
    </source>
</evidence>
<reference evidence="1" key="1">
    <citation type="submission" date="2022-10" db="EMBL/GenBank/DDBJ databases">
        <title>Tapping the CABI collections for fungal endophytes: first genome assemblies for Collariella, Neodidymelliopsis, Ascochyta clinopodiicola, Didymella pomorum, Didymosphaeria variabile, Neocosmospora piperis and Neocucurbitaria cava.</title>
        <authorList>
            <person name="Hill R."/>
        </authorList>
    </citation>
    <scope>NUCLEOTIDE SEQUENCE</scope>
    <source>
        <strain evidence="1">IMI 355082</strain>
    </source>
</reference>
<proteinExistence type="predicted"/>
<dbReference type="AlphaFoldDB" id="A0A9W8YX19"/>
<evidence type="ECO:0000313" key="2">
    <source>
        <dbReference type="Proteomes" id="UP001140453"/>
    </source>
</evidence>
<protein>
    <submittedName>
        <fullName evidence="1">Uncharacterized protein</fullName>
    </submittedName>
</protein>
<accession>A0A9W8YX19</accession>
<name>A0A9W8YX19_9PEZI</name>
<organism evidence="1 2">
    <name type="scientific">Gnomoniopsis smithogilvyi</name>
    <dbReference type="NCBI Taxonomy" id="1191159"/>
    <lineage>
        <taxon>Eukaryota</taxon>
        <taxon>Fungi</taxon>
        <taxon>Dikarya</taxon>
        <taxon>Ascomycota</taxon>
        <taxon>Pezizomycotina</taxon>
        <taxon>Sordariomycetes</taxon>
        <taxon>Sordariomycetidae</taxon>
        <taxon>Diaporthales</taxon>
        <taxon>Gnomoniaceae</taxon>
        <taxon>Gnomoniopsis</taxon>
    </lineage>
</organism>